<evidence type="ECO:0008006" key="5">
    <source>
        <dbReference type="Google" id="ProtNLM"/>
    </source>
</evidence>
<name>A0A220UCL1_9MICO</name>
<gene>
    <name evidence="3" type="ORF">CFK39_05970</name>
</gene>
<accession>A0A220UCL1</accession>
<dbReference type="PANTHER" id="PTHR37313:SF4">
    <property type="entry name" value="CONSERVED MEMBRANE PROTEIN-RELATED"/>
    <property type="match status" value="1"/>
</dbReference>
<dbReference type="OrthoDB" id="3214641at2"/>
<evidence type="ECO:0000256" key="1">
    <source>
        <dbReference type="ARBA" id="ARBA00009108"/>
    </source>
</evidence>
<sequence>MDAEGTGRSPARSARRRGRIGVALVMVLCGVLFATTARLSDGSSIRDESSDVAGVLEERGRVIEDLTEENAAKRAEIESLRDTDERAPAAALTQQVGDAVGLSEVSGPALRITLTDAPGSALGTIPDAEPDDLVVHQQDLEAYVNALWAGGAEAMMLQDQRVINGSAFRCAGNTLLLEGRVYSPPFVITVIGPIEEMTASLEASPGVQVYRQWVDHVGLGEKVETLEETTLPGFVGSLTIDAEVTG</sequence>
<comment type="similarity">
    <text evidence="1">Belongs to the UPF0749 family.</text>
</comment>
<dbReference type="EMBL" id="CP022316">
    <property type="protein sequence ID" value="ASK65453.1"/>
    <property type="molecule type" value="Genomic_DNA"/>
</dbReference>
<protein>
    <recommendedName>
        <fullName evidence="5">DUF881 domain-containing protein</fullName>
    </recommendedName>
</protein>
<dbReference type="Gene3D" id="3.30.70.1880">
    <property type="entry name" value="Protein of unknown function DUF881"/>
    <property type="match status" value="1"/>
</dbReference>
<dbReference type="Pfam" id="PF05949">
    <property type="entry name" value="DUF881"/>
    <property type="match status" value="1"/>
</dbReference>
<dbReference type="KEGG" id="brv:CFK39_05970"/>
<dbReference type="PANTHER" id="PTHR37313">
    <property type="entry name" value="UPF0749 PROTEIN RV1825"/>
    <property type="match status" value="1"/>
</dbReference>
<dbReference type="Proteomes" id="UP000198398">
    <property type="component" value="Chromosome"/>
</dbReference>
<organism evidence="3 4">
    <name type="scientific">Brachybacterium avium</name>
    <dbReference type="NCBI Taxonomy" id="2017485"/>
    <lineage>
        <taxon>Bacteria</taxon>
        <taxon>Bacillati</taxon>
        <taxon>Actinomycetota</taxon>
        <taxon>Actinomycetes</taxon>
        <taxon>Micrococcales</taxon>
        <taxon>Dermabacteraceae</taxon>
        <taxon>Brachybacterium</taxon>
    </lineage>
</organism>
<dbReference type="GO" id="GO:0005886">
    <property type="term" value="C:plasma membrane"/>
    <property type="evidence" value="ECO:0007669"/>
    <property type="project" value="TreeGrafter"/>
</dbReference>
<evidence type="ECO:0000313" key="4">
    <source>
        <dbReference type="Proteomes" id="UP000198398"/>
    </source>
</evidence>
<evidence type="ECO:0000313" key="3">
    <source>
        <dbReference type="EMBL" id="ASK65453.1"/>
    </source>
</evidence>
<dbReference type="InterPro" id="IPR010273">
    <property type="entry name" value="DUF881"/>
</dbReference>
<proteinExistence type="inferred from homology"/>
<dbReference type="AlphaFoldDB" id="A0A220UCL1"/>
<keyword evidence="4" id="KW-1185">Reference proteome</keyword>
<keyword evidence="2" id="KW-0472">Membrane</keyword>
<keyword evidence="2" id="KW-0812">Transmembrane</keyword>
<feature type="transmembrane region" description="Helical" evidence="2">
    <location>
        <begin position="20"/>
        <end position="39"/>
    </location>
</feature>
<evidence type="ECO:0000256" key="2">
    <source>
        <dbReference type="SAM" id="Phobius"/>
    </source>
</evidence>
<dbReference type="RefSeq" id="WP_089064694.1">
    <property type="nucleotide sequence ID" value="NZ_CP022316.1"/>
</dbReference>
<reference evidence="4" key="1">
    <citation type="submission" date="2017-07" db="EMBL/GenBank/DDBJ databases">
        <title>Brachybacterium sp. VR2415.</title>
        <authorList>
            <person name="Tak E.J."/>
            <person name="Bae J.-W."/>
        </authorList>
    </citation>
    <scope>NUCLEOTIDE SEQUENCE [LARGE SCALE GENOMIC DNA]</scope>
    <source>
        <strain evidence="4">VR2415</strain>
    </source>
</reference>
<keyword evidence="2" id="KW-1133">Transmembrane helix</keyword>